<sequence>MCKDCYMFNPEHLRTLRTVVEEGTLVAAADLMGLTPSAVSQQLARLQQEAGQAVLVRRGRNLAPTDAAAVLVRMAEEVQRLDESARAELERLTKDVSGPLVVGAFATAVRALLPAALTDLRRAHPHLAPTIREAEPELSLDLVRGGQLDLAVVHDWTDYRLTLPAGLSTHDIGQDVVDLVAPVGMSLPRRRDGRVDLHELDGQTWIDDTPGVYSDWLLGTLREAGLSYRIGATVDTYPGKLALAGAGFGVTLVPRLGRDLVPDSVVVLPLHDPPTRRVFLAHRQAAERRPAVEAAVRAIRRAWADLET</sequence>
<dbReference type="OrthoDB" id="4131546at2"/>
<protein>
    <submittedName>
        <fullName evidence="6">LysR family transcriptional regulator</fullName>
    </submittedName>
</protein>
<evidence type="ECO:0000256" key="2">
    <source>
        <dbReference type="ARBA" id="ARBA00023015"/>
    </source>
</evidence>
<name>A0A5J6V997_9MICO</name>
<feature type="domain" description="HTH lysR-type" evidence="5">
    <location>
        <begin position="8"/>
        <end position="65"/>
    </location>
</feature>
<comment type="similarity">
    <text evidence="1">Belongs to the LysR transcriptional regulatory family.</text>
</comment>
<evidence type="ECO:0000256" key="4">
    <source>
        <dbReference type="ARBA" id="ARBA00023163"/>
    </source>
</evidence>
<dbReference type="AlphaFoldDB" id="A0A5J6V997"/>
<dbReference type="Gene3D" id="1.10.10.10">
    <property type="entry name" value="Winged helix-like DNA-binding domain superfamily/Winged helix DNA-binding domain"/>
    <property type="match status" value="1"/>
</dbReference>
<evidence type="ECO:0000313" key="7">
    <source>
        <dbReference type="Proteomes" id="UP000326546"/>
    </source>
</evidence>
<dbReference type="SUPFAM" id="SSF46785">
    <property type="entry name" value="Winged helix' DNA-binding domain"/>
    <property type="match status" value="1"/>
</dbReference>
<evidence type="ECO:0000313" key="6">
    <source>
        <dbReference type="EMBL" id="QFG69904.1"/>
    </source>
</evidence>
<dbReference type="KEGG" id="serw:FY030_15385"/>
<dbReference type="PANTHER" id="PTHR30346:SF29">
    <property type="entry name" value="LYSR SUBSTRATE-BINDING"/>
    <property type="match status" value="1"/>
</dbReference>
<dbReference type="InterPro" id="IPR036390">
    <property type="entry name" value="WH_DNA-bd_sf"/>
</dbReference>
<keyword evidence="4" id="KW-0804">Transcription</keyword>
<dbReference type="Pfam" id="PF00126">
    <property type="entry name" value="HTH_1"/>
    <property type="match status" value="1"/>
</dbReference>
<dbReference type="PROSITE" id="PS50931">
    <property type="entry name" value="HTH_LYSR"/>
    <property type="match status" value="1"/>
</dbReference>
<dbReference type="SUPFAM" id="SSF53850">
    <property type="entry name" value="Periplasmic binding protein-like II"/>
    <property type="match status" value="1"/>
</dbReference>
<proteinExistence type="inferred from homology"/>
<keyword evidence="2" id="KW-0805">Transcription regulation</keyword>
<dbReference type="Pfam" id="PF03466">
    <property type="entry name" value="LysR_substrate"/>
    <property type="match status" value="1"/>
</dbReference>
<reference evidence="6 7" key="1">
    <citation type="submission" date="2019-09" db="EMBL/GenBank/DDBJ databases">
        <title>Serinicoccus pratensis sp. nov., isolated from meadow soil.</title>
        <authorList>
            <person name="Zhang W."/>
        </authorList>
    </citation>
    <scope>NUCLEOTIDE SEQUENCE [LARGE SCALE GENOMIC DNA]</scope>
    <source>
        <strain evidence="6 7">W204</strain>
    </source>
</reference>
<dbReference type="InterPro" id="IPR005119">
    <property type="entry name" value="LysR_subst-bd"/>
</dbReference>
<dbReference type="EMBL" id="CP044427">
    <property type="protein sequence ID" value="QFG69904.1"/>
    <property type="molecule type" value="Genomic_DNA"/>
</dbReference>
<dbReference type="GO" id="GO:0003677">
    <property type="term" value="F:DNA binding"/>
    <property type="evidence" value="ECO:0007669"/>
    <property type="project" value="UniProtKB-KW"/>
</dbReference>
<dbReference type="GO" id="GO:0032993">
    <property type="term" value="C:protein-DNA complex"/>
    <property type="evidence" value="ECO:0007669"/>
    <property type="project" value="TreeGrafter"/>
</dbReference>
<dbReference type="GO" id="GO:0003700">
    <property type="term" value="F:DNA-binding transcription factor activity"/>
    <property type="evidence" value="ECO:0007669"/>
    <property type="project" value="InterPro"/>
</dbReference>
<dbReference type="InterPro" id="IPR036388">
    <property type="entry name" value="WH-like_DNA-bd_sf"/>
</dbReference>
<dbReference type="Gene3D" id="3.40.190.10">
    <property type="entry name" value="Periplasmic binding protein-like II"/>
    <property type="match status" value="2"/>
</dbReference>
<keyword evidence="7" id="KW-1185">Reference proteome</keyword>
<organism evidence="6 7">
    <name type="scientific">Ornithinimicrobium pratense</name>
    <dbReference type="NCBI Taxonomy" id="2593973"/>
    <lineage>
        <taxon>Bacteria</taxon>
        <taxon>Bacillati</taxon>
        <taxon>Actinomycetota</taxon>
        <taxon>Actinomycetes</taxon>
        <taxon>Micrococcales</taxon>
        <taxon>Ornithinimicrobiaceae</taxon>
        <taxon>Ornithinimicrobium</taxon>
    </lineage>
</organism>
<evidence type="ECO:0000259" key="5">
    <source>
        <dbReference type="PROSITE" id="PS50931"/>
    </source>
</evidence>
<gene>
    <name evidence="6" type="ORF">FY030_15385</name>
</gene>
<keyword evidence="3" id="KW-0238">DNA-binding</keyword>
<evidence type="ECO:0000256" key="3">
    <source>
        <dbReference type="ARBA" id="ARBA00023125"/>
    </source>
</evidence>
<dbReference type="InterPro" id="IPR000847">
    <property type="entry name" value="LysR_HTH_N"/>
</dbReference>
<dbReference type="CDD" id="cd08423">
    <property type="entry name" value="PBP2_LTTR_like_6"/>
    <property type="match status" value="1"/>
</dbReference>
<dbReference type="PANTHER" id="PTHR30346">
    <property type="entry name" value="TRANSCRIPTIONAL DUAL REGULATOR HCAR-RELATED"/>
    <property type="match status" value="1"/>
</dbReference>
<evidence type="ECO:0000256" key="1">
    <source>
        <dbReference type="ARBA" id="ARBA00009437"/>
    </source>
</evidence>
<accession>A0A5J6V997</accession>
<dbReference type="Proteomes" id="UP000326546">
    <property type="component" value="Chromosome"/>
</dbReference>